<dbReference type="GO" id="GO:0033786">
    <property type="term" value="F:heptose-1-phosphate adenylyltransferase activity"/>
    <property type="evidence" value="ECO:0007669"/>
    <property type="project" value="RHEA"/>
</dbReference>
<evidence type="ECO:0000256" key="6">
    <source>
        <dbReference type="ARBA" id="ARBA00023268"/>
    </source>
</evidence>
<dbReference type="NCBIfam" id="TIGR00125">
    <property type="entry name" value="cyt_tran_rel"/>
    <property type="match status" value="1"/>
</dbReference>
<evidence type="ECO:0000256" key="7">
    <source>
        <dbReference type="ARBA" id="ARBA00023277"/>
    </source>
</evidence>
<dbReference type="EC" id="2.7.7.70" evidence="1"/>
<dbReference type="InterPro" id="IPR029056">
    <property type="entry name" value="Ribokinase-like"/>
</dbReference>
<protein>
    <recommendedName>
        <fullName evidence="1">D-glycero-beta-D-manno-heptose 1-phosphate adenylyltransferase</fullName>
        <ecNumber evidence="1">2.7.7.70</ecNumber>
    </recommendedName>
</protein>
<dbReference type="GO" id="GO:0016301">
    <property type="term" value="F:kinase activity"/>
    <property type="evidence" value="ECO:0007669"/>
    <property type="project" value="UniProtKB-KW"/>
</dbReference>
<dbReference type="PANTHER" id="PTHR43793:SF2">
    <property type="entry name" value="BIFUNCTIONAL PROTEIN HLDE"/>
    <property type="match status" value="1"/>
</dbReference>
<gene>
    <name evidence="11" type="ORF">MNB_SV-13-464</name>
</gene>
<evidence type="ECO:0000256" key="5">
    <source>
        <dbReference type="ARBA" id="ARBA00022840"/>
    </source>
</evidence>
<dbReference type="Pfam" id="PF00294">
    <property type="entry name" value="PfkB"/>
    <property type="match status" value="1"/>
</dbReference>
<keyword evidence="4" id="KW-0547">Nucleotide-binding</keyword>
<dbReference type="GO" id="GO:0005975">
    <property type="term" value="P:carbohydrate metabolic process"/>
    <property type="evidence" value="ECO:0007669"/>
    <property type="project" value="InterPro"/>
</dbReference>
<dbReference type="NCBIfam" id="TIGR02199">
    <property type="entry name" value="rfaE_dom_II"/>
    <property type="match status" value="1"/>
</dbReference>
<evidence type="ECO:0000256" key="2">
    <source>
        <dbReference type="ARBA" id="ARBA00022679"/>
    </source>
</evidence>
<feature type="domain" description="Carbohydrate kinase PfkB" evidence="9">
    <location>
        <begin position="2"/>
        <end position="47"/>
    </location>
</feature>
<dbReference type="SUPFAM" id="SSF53613">
    <property type="entry name" value="Ribokinase-like"/>
    <property type="match status" value="1"/>
</dbReference>
<proteinExistence type="predicted"/>
<organism evidence="11">
    <name type="scientific">hydrothermal vent metagenome</name>
    <dbReference type="NCBI Taxonomy" id="652676"/>
    <lineage>
        <taxon>unclassified sequences</taxon>
        <taxon>metagenomes</taxon>
        <taxon>ecological metagenomes</taxon>
    </lineage>
</organism>
<dbReference type="Pfam" id="PF01467">
    <property type="entry name" value="CTP_transf_like"/>
    <property type="match status" value="1"/>
</dbReference>
<evidence type="ECO:0000256" key="1">
    <source>
        <dbReference type="ARBA" id="ARBA00012519"/>
    </source>
</evidence>
<dbReference type="Gene3D" id="3.40.50.620">
    <property type="entry name" value="HUPs"/>
    <property type="match status" value="1"/>
</dbReference>
<keyword evidence="2 11" id="KW-0808">Transferase</keyword>
<evidence type="ECO:0000313" key="11">
    <source>
        <dbReference type="EMBL" id="SFV68099.1"/>
    </source>
</evidence>
<accession>A0A1W1CQR2</accession>
<evidence type="ECO:0000256" key="3">
    <source>
        <dbReference type="ARBA" id="ARBA00022695"/>
    </source>
</evidence>
<dbReference type="SUPFAM" id="SSF52374">
    <property type="entry name" value="Nucleotidylyl transferase"/>
    <property type="match status" value="1"/>
</dbReference>
<dbReference type="InterPro" id="IPR050385">
    <property type="entry name" value="Archaeal_FAD_synthase"/>
</dbReference>
<dbReference type="InterPro" id="IPR004821">
    <property type="entry name" value="Cyt_trans-like"/>
</dbReference>
<feature type="domain" description="Cytidyltransferase-like" evidence="10">
    <location>
        <begin position="91"/>
        <end position="213"/>
    </location>
</feature>
<evidence type="ECO:0000256" key="8">
    <source>
        <dbReference type="ARBA" id="ARBA00047428"/>
    </source>
</evidence>
<evidence type="ECO:0000259" key="10">
    <source>
        <dbReference type="Pfam" id="PF01467"/>
    </source>
</evidence>
<name>A0A1W1CQR2_9ZZZZ</name>
<keyword evidence="11" id="KW-0418">Kinase</keyword>
<dbReference type="InterPro" id="IPR011611">
    <property type="entry name" value="PfkB_dom"/>
</dbReference>
<dbReference type="InterPro" id="IPR011914">
    <property type="entry name" value="RfaE_dom_II"/>
</dbReference>
<dbReference type="PANTHER" id="PTHR43793">
    <property type="entry name" value="FAD SYNTHASE"/>
    <property type="match status" value="1"/>
</dbReference>
<keyword evidence="6" id="KW-0511">Multifunctional enzyme</keyword>
<dbReference type="InterPro" id="IPR014729">
    <property type="entry name" value="Rossmann-like_a/b/a_fold"/>
</dbReference>
<dbReference type="EMBL" id="FPHM01000119">
    <property type="protein sequence ID" value="SFV68099.1"/>
    <property type="molecule type" value="Genomic_DNA"/>
</dbReference>
<dbReference type="GO" id="GO:0005524">
    <property type="term" value="F:ATP binding"/>
    <property type="evidence" value="ECO:0007669"/>
    <property type="project" value="UniProtKB-KW"/>
</dbReference>
<dbReference type="GO" id="GO:0016773">
    <property type="term" value="F:phosphotransferase activity, alcohol group as acceptor"/>
    <property type="evidence" value="ECO:0007669"/>
    <property type="project" value="InterPro"/>
</dbReference>
<dbReference type="AlphaFoldDB" id="A0A1W1CQR2"/>
<sequence>MYDVTGAGDTVIASLGFALSSGYEIDKAIKFANLCAGVVVGKIGSATVSLDEVIAYESSLHQSSSISHIKNQNEIGILSQTLRAEGKKIVFTNGCFDILHVGHVKYLEEAKSYGDVLIVGLNSDASVKRLKGKTRPINTQEDRAFLLASLEAVDYVVGFTDDTPYSLIKTVQPHILVKGGDYKGKEVVGQDIADELRLTNFGEGISTTKIIERIQNEHC</sequence>
<evidence type="ECO:0000256" key="4">
    <source>
        <dbReference type="ARBA" id="ARBA00022741"/>
    </source>
</evidence>
<reference evidence="11" key="1">
    <citation type="submission" date="2016-10" db="EMBL/GenBank/DDBJ databases">
        <authorList>
            <person name="de Groot N.N."/>
        </authorList>
    </citation>
    <scope>NUCLEOTIDE SEQUENCE</scope>
</reference>
<evidence type="ECO:0000259" key="9">
    <source>
        <dbReference type="Pfam" id="PF00294"/>
    </source>
</evidence>
<comment type="catalytic activity">
    <reaction evidence="8">
        <text>D-glycero-beta-D-manno-heptose 1-phosphate + ATP + H(+) = ADP-D-glycero-beta-D-manno-heptose + diphosphate</text>
        <dbReference type="Rhea" id="RHEA:27465"/>
        <dbReference type="ChEBI" id="CHEBI:15378"/>
        <dbReference type="ChEBI" id="CHEBI:30616"/>
        <dbReference type="ChEBI" id="CHEBI:33019"/>
        <dbReference type="ChEBI" id="CHEBI:59967"/>
        <dbReference type="ChEBI" id="CHEBI:61593"/>
        <dbReference type="EC" id="2.7.7.70"/>
    </reaction>
</comment>
<keyword evidence="5" id="KW-0067">ATP-binding</keyword>
<keyword evidence="3" id="KW-0548">Nucleotidyltransferase</keyword>
<keyword evidence="7" id="KW-0119">Carbohydrate metabolism</keyword>
<dbReference type="Gene3D" id="3.40.1190.20">
    <property type="match status" value="1"/>
</dbReference>